<name>A0A5M8ERJ9_PSEVE</name>
<proteinExistence type="predicted"/>
<dbReference type="Proteomes" id="UP000323909">
    <property type="component" value="Unassembled WGS sequence"/>
</dbReference>
<evidence type="ECO:0000313" key="1">
    <source>
        <dbReference type="EMBL" id="KAA6173011.1"/>
    </source>
</evidence>
<protein>
    <submittedName>
        <fullName evidence="1">Uncharacterized protein</fullName>
    </submittedName>
</protein>
<dbReference type="AlphaFoldDB" id="A0A5M8ERJ9"/>
<gene>
    <name evidence="1" type="ORF">F3K53_24050</name>
</gene>
<dbReference type="RefSeq" id="WP_150095473.1">
    <property type="nucleotide sequence ID" value="NZ_VWXT01000434.1"/>
</dbReference>
<evidence type="ECO:0000313" key="2">
    <source>
        <dbReference type="Proteomes" id="UP000323909"/>
    </source>
</evidence>
<accession>A0A5M8ERJ9</accession>
<sequence>MSQAADCRTHALKWMRELSNCTRIVVIACGLDSNHIDLIHQGFSCFDNVALIHVDAVNTVPGQLAEVRVAKGDCCFVVLGELDERLLHGLSIGQPCVYPIASDGAAERSVIAAVEQVKSLARVSHSRHLEVIPDSGGSCL</sequence>
<comment type="caution">
    <text evidence="1">The sequence shown here is derived from an EMBL/GenBank/DDBJ whole genome shotgun (WGS) entry which is preliminary data.</text>
</comment>
<dbReference type="EMBL" id="VWXT01000434">
    <property type="protein sequence ID" value="KAA6173011.1"/>
    <property type="molecule type" value="Genomic_DNA"/>
</dbReference>
<organism evidence="1 2">
    <name type="scientific">Pseudomonas veronii</name>
    <dbReference type="NCBI Taxonomy" id="76761"/>
    <lineage>
        <taxon>Bacteria</taxon>
        <taxon>Pseudomonadati</taxon>
        <taxon>Pseudomonadota</taxon>
        <taxon>Gammaproteobacteria</taxon>
        <taxon>Pseudomonadales</taxon>
        <taxon>Pseudomonadaceae</taxon>
        <taxon>Pseudomonas</taxon>
    </lineage>
</organism>
<reference evidence="1 2" key="1">
    <citation type="submission" date="2019-09" db="EMBL/GenBank/DDBJ databases">
        <title>Genomic sequencing of 4 copper resistant soil isolates.</title>
        <authorList>
            <person name="Havryliuk O."/>
        </authorList>
    </citation>
    <scope>NUCLEOTIDE SEQUENCE [LARGE SCALE GENOMIC DNA]</scope>
    <source>
        <strain evidence="1 2">UKR4</strain>
    </source>
</reference>